<evidence type="ECO:0000313" key="3">
    <source>
        <dbReference type="EMBL" id="GIL47782.1"/>
    </source>
</evidence>
<dbReference type="AlphaFoldDB" id="A0A8J4AUB6"/>
<feature type="region of interest" description="Disordered" evidence="2">
    <location>
        <begin position="227"/>
        <end position="250"/>
    </location>
</feature>
<sequence>MFLNANAPIPFSGNLGSSAYPYVYYGDQALTSQRSGGTVASEAHGGRGVSGAQNAAPLQSVPVTPWIHSTPTAWPGQPAAPGHTMISGIPDVAASNTQREGLQLQKIQDLEGDLQLARAQCEQHQQEGRVALAQVENLTTELTAECQRSEELRHQLLALAAAHQALQAEHQRLLVQHTAIVREHEHMTSAQAASLRELEARHADVSRLQRLLEETQAAAAAVNTEAASAVGPQQGHQGGASGHRASMPPARRVSGVHLSVADEERWALRLHKAERALEEERRVSEDLRHQLKMAEMESRAMQKKVKQLEGGLESPCGSAMPVANSDPVPRSPKVLSPLSLVAQPLGVTFSGGLTGPGSGPMHAWAGSQPSPAGAALGRAASAGSGVGHVHAGSARLGTLSSAFASGARGAVSIGGASGGGSSSNSGAIPQSHPHEEQVARLKQEVEGLRADLTRLAATEEMHRVTARAAEDRARAAELVSLDVRRQCDQAARTIGRLIDENSELVTKVNAQANALADCKNSAASNEAMLRNLEVRLAEAHAELATAQKAQGQRPEQVQLPSDPSQHQHQHQQFKEQVQGHSLSNSKGPADVSCGPCGSAAPAHGSVPPPQPHPSKETRHPDYSDDALLEPGREVLLPGGALTEADWKLVMLAEEVRRLVEEVSLSTTACAALQLKRQCESPSPGKALLQNHYAATGELTPKATVDSTAAAAATSVAASGEPQVPPPDLPRILTRLEGLAGRQLGPGETAAHILELAGHMEALEQVLQAQKRRMAAMRLDQAETGAELGLGFGGGANAGSGGGLGSGAAVHGDGRTIRPVQAMPLQISQQHQQQARVQADPGQIRSMQAVGERQSQMQTQEEHVQKSLGAVPPLGGAGPRDSENSVAAFAAEALEVAGPSWAPFRDTAFGSFMDDSSRGQPQQWQQQEQYLPPGLPPQLSAAAPPALHHIISPFNNLAHLKDSHTHPLSPPKTAVQQSYDGLLQQEDQQLGQGNSGAIAADGLQAADGAKLDFRGAHRRDLAAAAAAAVAAATASAGAATAAAAGEGDAETEGPAGNGEAVTRTTGVAPVLLQPHEVAVAPLSLRFAPEAAAVGPAAAPPPHAMSAGGGVDGSGTGALLDDDLSLDEAAMSRLKPRRSRVGLWGWISGETSR</sequence>
<feature type="compositionally biased region" description="Basic and acidic residues" evidence="2">
    <location>
        <begin position="613"/>
        <end position="622"/>
    </location>
</feature>
<evidence type="ECO:0000256" key="1">
    <source>
        <dbReference type="SAM" id="Coils"/>
    </source>
</evidence>
<comment type="caution">
    <text evidence="3">The sequence shown here is derived from an EMBL/GenBank/DDBJ whole genome shotgun (WGS) entry which is preliminary data.</text>
</comment>
<evidence type="ECO:0000256" key="2">
    <source>
        <dbReference type="SAM" id="MobiDB-lite"/>
    </source>
</evidence>
<feature type="region of interest" description="Disordered" evidence="2">
    <location>
        <begin position="415"/>
        <end position="436"/>
    </location>
</feature>
<gene>
    <name evidence="3" type="ORF">Vafri_3967</name>
</gene>
<evidence type="ECO:0000313" key="4">
    <source>
        <dbReference type="Proteomes" id="UP000747399"/>
    </source>
</evidence>
<keyword evidence="1" id="KW-0175">Coiled coil</keyword>
<dbReference type="EMBL" id="BNCO01000004">
    <property type="protein sequence ID" value="GIL47782.1"/>
    <property type="molecule type" value="Genomic_DNA"/>
</dbReference>
<proteinExistence type="predicted"/>
<feature type="coiled-coil region" evidence="1">
    <location>
        <begin position="107"/>
        <end position="169"/>
    </location>
</feature>
<feature type="compositionally biased region" description="Polar residues" evidence="2">
    <location>
        <begin position="547"/>
        <end position="564"/>
    </location>
</feature>
<feature type="coiled-coil region" evidence="1">
    <location>
        <begin position="270"/>
        <end position="304"/>
    </location>
</feature>
<feature type="region of interest" description="Disordered" evidence="2">
    <location>
        <begin position="543"/>
        <end position="625"/>
    </location>
</feature>
<feature type="compositionally biased region" description="Low complexity" evidence="2">
    <location>
        <begin position="919"/>
        <end position="932"/>
    </location>
</feature>
<organism evidence="3 4">
    <name type="scientific">Volvox africanus</name>
    <dbReference type="NCBI Taxonomy" id="51714"/>
    <lineage>
        <taxon>Eukaryota</taxon>
        <taxon>Viridiplantae</taxon>
        <taxon>Chlorophyta</taxon>
        <taxon>core chlorophytes</taxon>
        <taxon>Chlorophyceae</taxon>
        <taxon>CS clade</taxon>
        <taxon>Chlamydomonadales</taxon>
        <taxon>Volvocaceae</taxon>
        <taxon>Volvox</taxon>
    </lineage>
</organism>
<feature type="coiled-coil region" evidence="1">
    <location>
        <begin position="752"/>
        <end position="779"/>
    </location>
</feature>
<accession>A0A8J4AUB6</accession>
<feature type="compositionally biased region" description="Polar residues" evidence="2">
    <location>
        <begin position="574"/>
        <end position="586"/>
    </location>
</feature>
<dbReference type="Proteomes" id="UP000747399">
    <property type="component" value="Unassembled WGS sequence"/>
</dbReference>
<protein>
    <submittedName>
        <fullName evidence="3">Uncharacterized protein</fullName>
    </submittedName>
</protein>
<feature type="region of interest" description="Disordered" evidence="2">
    <location>
        <begin position="910"/>
        <end position="932"/>
    </location>
</feature>
<feature type="coiled-coil region" evidence="1">
    <location>
        <begin position="195"/>
        <end position="225"/>
    </location>
</feature>
<name>A0A8J4AUB6_9CHLO</name>
<keyword evidence="4" id="KW-1185">Reference proteome</keyword>
<reference evidence="3" key="1">
    <citation type="journal article" date="2021" name="Proc. Natl. Acad. Sci. U.S.A.">
        <title>Three genomes in the algal genus Volvox reveal the fate of a haploid sex-determining region after a transition to homothallism.</title>
        <authorList>
            <person name="Yamamoto K."/>
            <person name="Hamaji T."/>
            <person name="Kawai-Toyooka H."/>
            <person name="Matsuzaki R."/>
            <person name="Takahashi F."/>
            <person name="Nishimura Y."/>
            <person name="Kawachi M."/>
            <person name="Noguchi H."/>
            <person name="Minakuchi Y."/>
            <person name="Umen J.G."/>
            <person name="Toyoda A."/>
            <person name="Nozaki H."/>
        </authorList>
    </citation>
    <scope>NUCLEOTIDE SEQUENCE</scope>
    <source>
        <strain evidence="3">NIES-3780</strain>
    </source>
</reference>